<dbReference type="Gene3D" id="3.40.50.1000">
    <property type="entry name" value="HAD superfamily/HAD-like"/>
    <property type="match status" value="1"/>
</dbReference>
<evidence type="ECO:0000256" key="3">
    <source>
        <dbReference type="ARBA" id="ARBA00022553"/>
    </source>
</evidence>
<dbReference type="EMBL" id="CP040825">
    <property type="protein sequence ID" value="QCZ36431.1"/>
    <property type="molecule type" value="Genomic_DNA"/>
</dbReference>
<keyword evidence="3" id="KW-0597">Phosphoprotein</keyword>
<dbReference type="SMART" id="SM00831">
    <property type="entry name" value="Cation_ATPase_N"/>
    <property type="match status" value="1"/>
</dbReference>
<evidence type="ECO:0000259" key="12">
    <source>
        <dbReference type="SMART" id="SM00831"/>
    </source>
</evidence>
<keyword evidence="5" id="KW-0547">Nucleotide-binding</keyword>
<feature type="transmembrane region" description="Helical" evidence="11">
    <location>
        <begin position="674"/>
        <end position="699"/>
    </location>
</feature>
<comment type="similarity">
    <text evidence="2">Belongs to the cation transport ATPase (P-type) (TC 3.A.3) family. Type IIA subfamily.</text>
</comment>
<dbReference type="Pfam" id="PF00689">
    <property type="entry name" value="Cation_ATPase_C"/>
    <property type="match status" value="1"/>
</dbReference>
<keyword evidence="9 11" id="KW-1133">Transmembrane helix</keyword>
<dbReference type="SUPFAM" id="SSF81660">
    <property type="entry name" value="Metal cation-transporting ATPase, ATP-binding domain N"/>
    <property type="match status" value="1"/>
</dbReference>
<feature type="domain" description="Cation-transporting P-type ATPase N-terminal" evidence="12">
    <location>
        <begin position="1"/>
        <end position="67"/>
    </location>
</feature>
<dbReference type="RefSeq" id="WP_139591914.1">
    <property type="nucleotide sequence ID" value="NZ_CP040825.1"/>
</dbReference>
<keyword evidence="8" id="KW-1278">Translocase</keyword>
<dbReference type="InterPro" id="IPR006068">
    <property type="entry name" value="ATPase_P-typ_cation-transptr_C"/>
</dbReference>
<dbReference type="NCBIfam" id="TIGR01494">
    <property type="entry name" value="ATPase_P-type"/>
    <property type="match status" value="3"/>
</dbReference>
<dbReference type="GO" id="GO:0016887">
    <property type="term" value="F:ATP hydrolysis activity"/>
    <property type="evidence" value="ECO:0007669"/>
    <property type="project" value="InterPro"/>
</dbReference>
<dbReference type="InterPro" id="IPR008250">
    <property type="entry name" value="ATPase_P-typ_transduc_dom_A_sf"/>
</dbReference>
<dbReference type="SFLD" id="SFLDG00002">
    <property type="entry name" value="C1.7:_P-type_atpase_like"/>
    <property type="match status" value="1"/>
</dbReference>
<keyword evidence="4 11" id="KW-0812">Transmembrane</keyword>
<feature type="transmembrane region" description="Helical" evidence="11">
    <location>
        <begin position="796"/>
        <end position="814"/>
    </location>
</feature>
<dbReference type="GO" id="GO:0016020">
    <property type="term" value="C:membrane"/>
    <property type="evidence" value="ECO:0007669"/>
    <property type="project" value="InterPro"/>
</dbReference>
<dbReference type="Pfam" id="PF00690">
    <property type="entry name" value="Cation_ATPase_N"/>
    <property type="match status" value="1"/>
</dbReference>
<dbReference type="InterPro" id="IPR018303">
    <property type="entry name" value="ATPase_P-typ_P_site"/>
</dbReference>
<dbReference type="InterPro" id="IPR036412">
    <property type="entry name" value="HAD-like_sf"/>
</dbReference>
<evidence type="ECO:0000256" key="2">
    <source>
        <dbReference type="ARBA" id="ARBA00005675"/>
    </source>
</evidence>
<keyword evidence="10 11" id="KW-0472">Membrane</keyword>
<feature type="transmembrane region" description="Helical" evidence="11">
    <location>
        <begin position="835"/>
        <end position="857"/>
    </location>
</feature>
<evidence type="ECO:0000256" key="8">
    <source>
        <dbReference type="ARBA" id="ARBA00022967"/>
    </source>
</evidence>
<dbReference type="SUPFAM" id="SSF81653">
    <property type="entry name" value="Calcium ATPase, transduction domain A"/>
    <property type="match status" value="1"/>
</dbReference>
<name>A0A5B7XU99_9MOLU</name>
<evidence type="ECO:0000256" key="5">
    <source>
        <dbReference type="ARBA" id="ARBA00022741"/>
    </source>
</evidence>
<evidence type="ECO:0000256" key="11">
    <source>
        <dbReference type="SAM" id="Phobius"/>
    </source>
</evidence>
<dbReference type="OrthoDB" id="9813266at2"/>
<dbReference type="Pfam" id="PF00122">
    <property type="entry name" value="E1-E2_ATPase"/>
    <property type="match status" value="1"/>
</dbReference>
<feature type="transmembrane region" description="Helical" evidence="11">
    <location>
        <begin position="81"/>
        <end position="101"/>
    </location>
</feature>
<evidence type="ECO:0000313" key="13">
    <source>
        <dbReference type="EMBL" id="QCZ36431.1"/>
    </source>
</evidence>
<feature type="transmembrane region" description="Helical" evidence="11">
    <location>
        <begin position="764"/>
        <end position="784"/>
    </location>
</feature>
<keyword evidence="6" id="KW-0067">ATP-binding</keyword>
<dbReference type="KEGG" id="mnh:FG904_00090"/>
<dbReference type="PROSITE" id="PS00154">
    <property type="entry name" value="ATPASE_E1_E2"/>
    <property type="match status" value="1"/>
</dbReference>
<dbReference type="FunFam" id="3.40.50.1000:FF:000028">
    <property type="entry name" value="Calcium-transporting P-type ATPase, putative"/>
    <property type="match status" value="1"/>
</dbReference>
<dbReference type="Pfam" id="PF08282">
    <property type="entry name" value="Hydrolase_3"/>
    <property type="match status" value="1"/>
</dbReference>
<dbReference type="InterPro" id="IPR001757">
    <property type="entry name" value="P_typ_ATPase"/>
</dbReference>
<feature type="transmembrane region" description="Helical" evidence="11">
    <location>
        <begin position="719"/>
        <end position="737"/>
    </location>
</feature>
<dbReference type="InterPro" id="IPR004014">
    <property type="entry name" value="ATPase_P-typ_cation-transptr_N"/>
</dbReference>
<dbReference type="SUPFAM" id="SSF56784">
    <property type="entry name" value="HAD-like"/>
    <property type="match status" value="1"/>
</dbReference>
<dbReference type="Gene3D" id="3.40.1110.10">
    <property type="entry name" value="Calcium-transporting ATPase, cytoplasmic domain N"/>
    <property type="match status" value="1"/>
</dbReference>
<dbReference type="FunFam" id="3.40.50.1000:FF:000001">
    <property type="entry name" value="Phospholipid-transporting ATPase IC"/>
    <property type="match status" value="1"/>
</dbReference>
<evidence type="ECO:0000256" key="10">
    <source>
        <dbReference type="ARBA" id="ARBA00023136"/>
    </source>
</evidence>
<reference evidence="13 14" key="1">
    <citation type="submission" date="2019-06" db="EMBL/GenBank/DDBJ databases">
        <title>Mycoplasma sp. 2F1A isolated from ostrich.</title>
        <authorList>
            <person name="Spergser J."/>
        </authorList>
    </citation>
    <scope>NUCLEOTIDE SEQUENCE [LARGE SCALE GENOMIC DNA]</scope>
    <source>
        <strain evidence="13 14">2F1A</strain>
    </source>
</reference>
<feature type="transmembrane region" description="Helical" evidence="11">
    <location>
        <begin position="40"/>
        <end position="61"/>
    </location>
</feature>
<feature type="transmembrane region" description="Helical" evidence="11">
    <location>
        <begin position="291"/>
        <end position="316"/>
    </location>
</feature>
<dbReference type="Gene3D" id="2.70.150.10">
    <property type="entry name" value="Calcium-transporting ATPase, cytoplasmic transduction domain A"/>
    <property type="match status" value="1"/>
</dbReference>
<dbReference type="Proteomes" id="UP000305457">
    <property type="component" value="Chromosome"/>
</dbReference>
<dbReference type="InterPro" id="IPR023214">
    <property type="entry name" value="HAD_sf"/>
</dbReference>
<feature type="transmembrane region" description="Helical" evidence="11">
    <location>
        <begin position="869"/>
        <end position="888"/>
    </location>
</feature>
<dbReference type="GO" id="GO:0005524">
    <property type="term" value="F:ATP binding"/>
    <property type="evidence" value="ECO:0007669"/>
    <property type="project" value="UniProtKB-KW"/>
</dbReference>
<dbReference type="InterPro" id="IPR023298">
    <property type="entry name" value="ATPase_P-typ_TM_dom_sf"/>
</dbReference>
<evidence type="ECO:0000256" key="9">
    <source>
        <dbReference type="ARBA" id="ARBA00022989"/>
    </source>
</evidence>
<evidence type="ECO:0000256" key="1">
    <source>
        <dbReference type="ARBA" id="ARBA00004127"/>
    </source>
</evidence>
<dbReference type="SFLD" id="SFLDF00027">
    <property type="entry name" value="p-type_atpase"/>
    <property type="match status" value="1"/>
</dbReference>
<dbReference type="SUPFAM" id="SSF81665">
    <property type="entry name" value="Calcium ATPase, transmembrane domain M"/>
    <property type="match status" value="1"/>
</dbReference>
<dbReference type="Gene3D" id="1.20.1110.10">
    <property type="entry name" value="Calcium-transporting ATPase, transmembrane domain"/>
    <property type="match status" value="1"/>
</dbReference>
<dbReference type="PRINTS" id="PR00119">
    <property type="entry name" value="CATATPASE"/>
</dbReference>
<evidence type="ECO:0000256" key="7">
    <source>
        <dbReference type="ARBA" id="ARBA00022842"/>
    </source>
</evidence>
<comment type="subcellular location">
    <subcellularLocation>
        <location evidence="1">Endomembrane system</location>
        <topology evidence="1">Multi-pass membrane protein</topology>
    </subcellularLocation>
</comment>
<accession>A0A5B7XU99</accession>
<dbReference type="GO" id="GO:0012505">
    <property type="term" value="C:endomembrane system"/>
    <property type="evidence" value="ECO:0007669"/>
    <property type="project" value="UniProtKB-SubCell"/>
</dbReference>
<dbReference type="AlphaFoldDB" id="A0A5B7XU99"/>
<dbReference type="FunFam" id="2.70.150.10:FF:000160">
    <property type="entry name" value="Sarcoplasmic/endoplasmic reticulum calcium ATPase 1"/>
    <property type="match status" value="1"/>
</dbReference>
<sequence>MNTDIDSNFLKTGLSSSQVLKNQKHFGLNKIESKKRKSIFLIYLNQFKDFMIILLLIAAAFSFGVTIWEHSAGKLHSNSEIVISYIEPFIILIVVALNSMLGTYQEIKSDQAVKALQKSNELNAKVIRDGKSQVIKASEVTIGDIILLEAGDSIPADARLVEAYSLSVVESVLTGESLAVDKKVGQIDNELALPLGDRYNYLFSGTYVVTGKAVAIVEAIGEKTEMGKINQALKEQEIPLSPLQIKLNKLSTIFGISGVVLLFVTVILQLLVSNGTIASNWARPESYSSALVIGISLAVAAIPEGLITFTTVLLAIGVSRMTKQHAVIKSFPIVETLGSTNIICSDKTGTLTQNKMTVVKLYDPLNQTIDATESKVLGSLVACCDAEVHYENNQWTEVGDPTETAILRYGIEKNNSKEMFYQYFDKLSTLPFDSDRKTMSVLVSDKEGNQTVITKGAPDVIFNKITNYKDEYKQINDAWSNEGIRVIAVAYKKVNGLNSLTVEDENELTFLGLIGMIDPPRENVKLSIEQAKEAGIKTVMITGDHLNTAKAIAKSLSIYQEGDIAIDGVVLANMSDDELKEQVQHISVYARVSPSDKLRIVRAWQYHNQVVAMTGDGVNDAPALKAADAGCAMGITGTDVSKEAADVILTDDNFNTIVQAVKTGRETFDRIKTVILNLLVSSLTEIIVMLFGLFIFRFIFKNQIIGSEHLFIVLSASQLLWINLLTHGLPAIALGMVKNDNDVMKRKPFNKTDSIFANGMGVKLIVHSVVLSVLSILSYLFVGLYASSNLITGEEFIKLTSAAMFITLGVGSSINSMNLMSQNSIFKCSFKDYKLVYLASLFSFICVLASAFIPGFADVFKNADVKSSNYVAFYAIIPLLLGFGLIAYEEITKLIKHYQAKNHIQIHN</sequence>
<evidence type="ECO:0000256" key="6">
    <source>
        <dbReference type="ARBA" id="ARBA00022840"/>
    </source>
</evidence>
<dbReference type="Pfam" id="PF13246">
    <property type="entry name" value="Cation_ATPase"/>
    <property type="match status" value="1"/>
</dbReference>
<proteinExistence type="inferred from homology"/>
<dbReference type="InterPro" id="IPR023299">
    <property type="entry name" value="ATPase_P-typ_cyto_dom_N"/>
</dbReference>
<dbReference type="PANTHER" id="PTHR42861">
    <property type="entry name" value="CALCIUM-TRANSPORTING ATPASE"/>
    <property type="match status" value="1"/>
</dbReference>
<organism evidence="13 14">
    <name type="scientific">Mycoplasma nasistruthionis</name>
    <dbReference type="NCBI Taxonomy" id="353852"/>
    <lineage>
        <taxon>Bacteria</taxon>
        <taxon>Bacillati</taxon>
        <taxon>Mycoplasmatota</taxon>
        <taxon>Mollicutes</taxon>
        <taxon>Mycoplasmataceae</taxon>
        <taxon>Mycoplasma</taxon>
    </lineage>
</organism>
<gene>
    <name evidence="13" type="ORF">FG904_00090</name>
</gene>
<evidence type="ECO:0000313" key="14">
    <source>
        <dbReference type="Proteomes" id="UP000305457"/>
    </source>
</evidence>
<dbReference type="InterPro" id="IPR059000">
    <property type="entry name" value="ATPase_P-type_domA"/>
</dbReference>
<dbReference type="InterPro" id="IPR044492">
    <property type="entry name" value="P_typ_ATPase_HD_dom"/>
</dbReference>
<dbReference type="SFLD" id="SFLDS00003">
    <property type="entry name" value="Haloacid_Dehalogenase"/>
    <property type="match status" value="1"/>
</dbReference>
<dbReference type="PRINTS" id="PR00120">
    <property type="entry name" value="HATPASE"/>
</dbReference>
<feature type="transmembrane region" description="Helical" evidence="11">
    <location>
        <begin position="250"/>
        <end position="271"/>
    </location>
</feature>
<evidence type="ECO:0000256" key="4">
    <source>
        <dbReference type="ARBA" id="ARBA00022692"/>
    </source>
</evidence>
<keyword evidence="7" id="KW-0460">Magnesium</keyword>
<protein>
    <submittedName>
        <fullName evidence="13">Cation-translocating P-type ATPase</fullName>
    </submittedName>
</protein>